<name>A0A9F5JAE3_PYTBI</name>
<evidence type="ECO:0000256" key="1">
    <source>
        <dbReference type="SAM" id="MobiDB-lite"/>
    </source>
</evidence>
<feature type="compositionally biased region" description="Basic and acidic residues" evidence="1">
    <location>
        <begin position="22"/>
        <end position="39"/>
    </location>
</feature>
<protein>
    <submittedName>
        <fullName evidence="3">Uncharacterized protein LOC112541791</fullName>
    </submittedName>
</protein>
<proteinExistence type="predicted"/>
<reference evidence="3" key="1">
    <citation type="submission" date="2025-08" db="UniProtKB">
        <authorList>
            <consortium name="RefSeq"/>
        </authorList>
    </citation>
    <scope>IDENTIFICATION</scope>
    <source>
        <tissue evidence="3">Liver</tissue>
    </source>
</reference>
<feature type="compositionally biased region" description="Basic and acidic residues" evidence="1">
    <location>
        <begin position="85"/>
        <end position="96"/>
    </location>
</feature>
<dbReference type="GeneID" id="112541791"/>
<feature type="region of interest" description="Disordered" evidence="1">
    <location>
        <begin position="1"/>
        <end position="41"/>
    </location>
</feature>
<sequence length="264" mass="28478">MTAHAAPWTAPLRSALAASENKAARELRGADEQEARQAKAAETLPTYTCPGRIPACLSTPGRCETARGLRSNSGTASLPPTAELSSRRPERQRRGEPQCCRRTTKKDAGVFGSAEPPAFGAGQRWCRDCSLAGLCSALAPLSCRSRANLSSGRDQRATSREARERARRTMPETGCPLRTLPAFLALVWTAASLSLAGGAGSEQQIPLSVVKLWASAFGGEIRSIAAKYSGSQLLQKEEFSIVPTSELKQLLIREELYDKLFLLY</sequence>
<evidence type="ECO:0000313" key="2">
    <source>
        <dbReference type="Proteomes" id="UP000695026"/>
    </source>
</evidence>
<organism evidence="2 3">
    <name type="scientific">Python bivittatus</name>
    <name type="common">Burmese python</name>
    <name type="synonym">Python molurus bivittatus</name>
    <dbReference type="NCBI Taxonomy" id="176946"/>
    <lineage>
        <taxon>Eukaryota</taxon>
        <taxon>Metazoa</taxon>
        <taxon>Chordata</taxon>
        <taxon>Craniata</taxon>
        <taxon>Vertebrata</taxon>
        <taxon>Euteleostomi</taxon>
        <taxon>Lepidosauria</taxon>
        <taxon>Squamata</taxon>
        <taxon>Bifurcata</taxon>
        <taxon>Unidentata</taxon>
        <taxon>Episquamata</taxon>
        <taxon>Toxicofera</taxon>
        <taxon>Serpentes</taxon>
        <taxon>Henophidia</taxon>
        <taxon>Pythonidae</taxon>
        <taxon>Python</taxon>
    </lineage>
</organism>
<accession>A0A9F5JAE3</accession>
<gene>
    <name evidence="3" type="primary">LOC112541791</name>
</gene>
<feature type="region of interest" description="Disordered" evidence="1">
    <location>
        <begin position="149"/>
        <end position="170"/>
    </location>
</feature>
<feature type="region of interest" description="Disordered" evidence="1">
    <location>
        <begin position="67"/>
        <end position="114"/>
    </location>
</feature>
<evidence type="ECO:0000313" key="3">
    <source>
        <dbReference type="RefSeq" id="XP_025028546.1"/>
    </source>
</evidence>
<dbReference type="Proteomes" id="UP000695026">
    <property type="component" value="Unplaced"/>
</dbReference>
<dbReference type="AlphaFoldDB" id="A0A9F5JAE3"/>
<dbReference type="RefSeq" id="XP_025028546.1">
    <property type="nucleotide sequence ID" value="XM_025172778.1"/>
</dbReference>
<dbReference type="KEGG" id="pbi:112541791"/>
<dbReference type="OrthoDB" id="8794179at2759"/>
<keyword evidence="2" id="KW-1185">Reference proteome</keyword>
<feature type="compositionally biased region" description="Basic and acidic residues" evidence="1">
    <location>
        <begin position="153"/>
        <end position="170"/>
    </location>
</feature>
<feature type="non-terminal residue" evidence="3">
    <location>
        <position position="264"/>
    </location>
</feature>